<proteinExistence type="predicted"/>
<dbReference type="HOGENOM" id="CLU_2256581_0_0_1"/>
<protein>
    <submittedName>
        <fullName evidence="1">Uncharacterized protein</fullName>
    </submittedName>
</protein>
<organism evidence="1 2">
    <name type="scientific">Sphaerobolus stellatus (strain SS14)</name>
    <dbReference type="NCBI Taxonomy" id="990650"/>
    <lineage>
        <taxon>Eukaryota</taxon>
        <taxon>Fungi</taxon>
        <taxon>Dikarya</taxon>
        <taxon>Basidiomycota</taxon>
        <taxon>Agaricomycotina</taxon>
        <taxon>Agaricomycetes</taxon>
        <taxon>Phallomycetidae</taxon>
        <taxon>Geastrales</taxon>
        <taxon>Sphaerobolaceae</taxon>
        <taxon>Sphaerobolus</taxon>
    </lineage>
</organism>
<evidence type="ECO:0000313" key="1">
    <source>
        <dbReference type="EMBL" id="KIJ37517.1"/>
    </source>
</evidence>
<name>A0A0C9V7I6_SPHS4</name>
<gene>
    <name evidence="1" type="ORF">M422DRAFT_33641</name>
</gene>
<keyword evidence="2" id="KW-1185">Reference proteome</keyword>
<dbReference type="EMBL" id="KN837168">
    <property type="protein sequence ID" value="KIJ37517.1"/>
    <property type="molecule type" value="Genomic_DNA"/>
</dbReference>
<evidence type="ECO:0000313" key="2">
    <source>
        <dbReference type="Proteomes" id="UP000054279"/>
    </source>
</evidence>
<dbReference type="AlphaFoldDB" id="A0A0C9V7I6"/>
<reference evidence="1 2" key="1">
    <citation type="submission" date="2014-06" db="EMBL/GenBank/DDBJ databases">
        <title>Evolutionary Origins and Diversification of the Mycorrhizal Mutualists.</title>
        <authorList>
            <consortium name="DOE Joint Genome Institute"/>
            <consortium name="Mycorrhizal Genomics Consortium"/>
            <person name="Kohler A."/>
            <person name="Kuo A."/>
            <person name="Nagy L.G."/>
            <person name="Floudas D."/>
            <person name="Copeland A."/>
            <person name="Barry K.W."/>
            <person name="Cichocki N."/>
            <person name="Veneault-Fourrey C."/>
            <person name="LaButti K."/>
            <person name="Lindquist E.A."/>
            <person name="Lipzen A."/>
            <person name="Lundell T."/>
            <person name="Morin E."/>
            <person name="Murat C."/>
            <person name="Riley R."/>
            <person name="Ohm R."/>
            <person name="Sun H."/>
            <person name="Tunlid A."/>
            <person name="Henrissat B."/>
            <person name="Grigoriev I.V."/>
            <person name="Hibbett D.S."/>
            <person name="Martin F."/>
        </authorList>
    </citation>
    <scope>NUCLEOTIDE SEQUENCE [LARGE SCALE GENOMIC DNA]</scope>
    <source>
        <strain evidence="1 2">SS14</strain>
    </source>
</reference>
<feature type="non-terminal residue" evidence="1">
    <location>
        <position position="104"/>
    </location>
</feature>
<sequence length="104" mass="11648">YSSPPSLQTMNEQGDVSCLTPDSYTSGGFILKIPRPSSIELARQRWREDGEEYLDAPAQTTTMFYATYKRNYSQDNLLPCVVSSLYLAGSGPEFVTAKDKLRPE</sequence>
<accession>A0A0C9V7I6</accession>
<dbReference type="Proteomes" id="UP000054279">
    <property type="component" value="Unassembled WGS sequence"/>
</dbReference>